<name>A0ACD3SSC0_9BURK</name>
<protein>
    <submittedName>
        <fullName evidence="1">Holliday junction resolvase RuvX</fullName>
    </submittedName>
</protein>
<comment type="caution">
    <text evidence="1">The sequence shown here is derived from an EMBL/GenBank/DDBJ whole genome shotgun (WGS) entry which is preliminary data.</text>
</comment>
<dbReference type="EMBL" id="AKCV02000013">
    <property type="protein sequence ID" value="TMS59094.1"/>
    <property type="molecule type" value="Genomic_DNA"/>
</dbReference>
<sequence>MPEQPAGTVLAFDYGAKRIGVAVGNTVTRDARALEIIQNLDTATRFNAVARLIAEWQPVQLVVGMPHHPEGPDGPQPAIGYARRFGNQLHGRFGLPVTWVDESFSSVAARSAGAQRGALDAEAARVILQQYFDEQATA</sequence>
<evidence type="ECO:0000313" key="1">
    <source>
        <dbReference type="EMBL" id="TMS59094.1"/>
    </source>
</evidence>
<proteinExistence type="predicted"/>
<accession>A0ACD3SSC0</accession>
<dbReference type="Proteomes" id="UP000004277">
    <property type="component" value="Unassembled WGS sequence"/>
</dbReference>
<evidence type="ECO:0000313" key="2">
    <source>
        <dbReference type="Proteomes" id="UP000004277"/>
    </source>
</evidence>
<organism evidence="1 2">
    <name type="scientific">Imbroritus primus</name>
    <dbReference type="NCBI Taxonomy" id="3058603"/>
    <lineage>
        <taxon>Bacteria</taxon>
        <taxon>Pseudomonadati</taxon>
        <taxon>Pseudomonadota</taxon>
        <taxon>Betaproteobacteria</taxon>
        <taxon>Burkholderiales</taxon>
        <taxon>Burkholderiaceae</taxon>
        <taxon>Imbroritus</taxon>
    </lineage>
</organism>
<keyword evidence="2" id="KW-1185">Reference proteome</keyword>
<gene>
    <name evidence="1" type="primary">ruvX</name>
    <name evidence="1" type="ORF">MW7_004275</name>
</gene>
<reference evidence="1" key="1">
    <citation type="submission" date="2019-05" db="EMBL/GenBank/DDBJ databases">
        <title>Revised genome assembly of Burkholderiaceae (previously Ralstonia) sp. PBA.</title>
        <authorList>
            <person name="Gan H.M."/>
        </authorList>
    </citation>
    <scope>NUCLEOTIDE SEQUENCE</scope>
    <source>
        <strain evidence="1">PBA</strain>
    </source>
</reference>